<comment type="caution">
    <text evidence="2">The sequence shown here is derived from an EMBL/GenBank/DDBJ whole genome shotgun (WGS) entry which is preliminary data.</text>
</comment>
<reference evidence="2" key="1">
    <citation type="submission" date="2021-01" db="EMBL/GenBank/DDBJ databases">
        <authorList>
            <consortium name="Genoscope - CEA"/>
            <person name="William W."/>
        </authorList>
    </citation>
    <scope>NUCLEOTIDE SEQUENCE</scope>
</reference>
<sequence>MSFYRIKLFDPYQSWEMNFFDKPDYEPTSMALLKKKERHQELRDKGYLIKNKVLEDVPDDIPFYEIFDPSNQNYRKIFYSQVAYYYFIQEIIFQIKMQSKSINKNLVQKVFNLSISYPNFEKNEQFQVDYEDIKQAELAIRQQEEANRKIQKILKKKEQEAEIEKRQKLNEAIETVKREKILSKQPISSPSKNQSQKASPHLPFKNYGLAIVGPKCKLSMQKDNKNNKVNLKQQQKQRRMMKIKREKLQRLQKKMMQNTYLKSQCEEFRELIKYNRGSKKLK</sequence>
<evidence type="ECO:0000313" key="3">
    <source>
        <dbReference type="Proteomes" id="UP000692954"/>
    </source>
</evidence>
<dbReference type="OrthoDB" id="294014at2759"/>
<organism evidence="2 3">
    <name type="scientific">Paramecium sonneborni</name>
    <dbReference type="NCBI Taxonomy" id="65129"/>
    <lineage>
        <taxon>Eukaryota</taxon>
        <taxon>Sar</taxon>
        <taxon>Alveolata</taxon>
        <taxon>Ciliophora</taxon>
        <taxon>Intramacronucleata</taxon>
        <taxon>Oligohymenophorea</taxon>
        <taxon>Peniculida</taxon>
        <taxon>Parameciidae</taxon>
        <taxon>Paramecium</taxon>
    </lineage>
</organism>
<keyword evidence="3" id="KW-1185">Reference proteome</keyword>
<gene>
    <name evidence="2" type="ORF">PSON_ATCC_30995.1.T0160112</name>
</gene>
<evidence type="ECO:0000313" key="2">
    <source>
        <dbReference type="EMBL" id="CAD8062046.1"/>
    </source>
</evidence>
<feature type="coiled-coil region" evidence="1">
    <location>
        <begin position="133"/>
        <end position="179"/>
    </location>
</feature>
<keyword evidence="1" id="KW-0175">Coiled coil</keyword>
<accession>A0A8S1LBH8</accession>
<dbReference type="AlphaFoldDB" id="A0A8S1LBH8"/>
<dbReference type="EMBL" id="CAJJDN010000016">
    <property type="protein sequence ID" value="CAD8062046.1"/>
    <property type="molecule type" value="Genomic_DNA"/>
</dbReference>
<proteinExistence type="predicted"/>
<evidence type="ECO:0000256" key="1">
    <source>
        <dbReference type="SAM" id="Coils"/>
    </source>
</evidence>
<dbReference type="Proteomes" id="UP000692954">
    <property type="component" value="Unassembled WGS sequence"/>
</dbReference>
<name>A0A8S1LBH8_9CILI</name>
<protein>
    <submittedName>
        <fullName evidence="2">Uncharacterized protein</fullName>
    </submittedName>
</protein>